<evidence type="ECO:0000313" key="1">
    <source>
        <dbReference type="EMBL" id="EJZ43285.1"/>
    </source>
</evidence>
<proteinExistence type="predicted"/>
<reference evidence="1 2" key="1">
    <citation type="submission" date="2012-08" db="EMBL/GenBank/DDBJ databases">
        <authorList>
            <person name="Harkins D.M."/>
            <person name="Durkin A.S."/>
            <person name="Selengut J.D."/>
            <person name="Sanka R."/>
            <person name="DePew J."/>
            <person name="Purushe J."/>
            <person name="Matthias M.A."/>
            <person name="Vinetz J.M."/>
            <person name="Sutton G.G."/>
            <person name="Nelson W.C."/>
            <person name="Fouts D.E."/>
        </authorList>
    </citation>
    <scope>NUCLEOTIDE SEQUENCE [LARGE SCALE GENOMIC DNA]</scope>
    <source>
        <strain evidence="1 2">MMD4847</strain>
    </source>
</reference>
<evidence type="ECO:0000313" key="2">
    <source>
        <dbReference type="Proteomes" id="UP000018720"/>
    </source>
</evidence>
<name>A0ABN0HCQ3_9LEPT</name>
<protein>
    <submittedName>
        <fullName evidence="1">Uncharacterized protein</fullName>
    </submittedName>
</protein>
<comment type="caution">
    <text evidence="1">The sequence shown here is derived from an EMBL/GenBank/DDBJ whole genome shotgun (WGS) entry which is preliminary data.</text>
</comment>
<organism evidence="1 2">
    <name type="scientific">Leptospira licerasiae str. MMD4847</name>
    <dbReference type="NCBI Taxonomy" id="1049971"/>
    <lineage>
        <taxon>Bacteria</taxon>
        <taxon>Pseudomonadati</taxon>
        <taxon>Spirochaetota</taxon>
        <taxon>Spirochaetia</taxon>
        <taxon>Leptospirales</taxon>
        <taxon>Leptospiraceae</taxon>
        <taxon>Leptospira</taxon>
    </lineage>
</organism>
<dbReference type="EMBL" id="AHOM02000004">
    <property type="protein sequence ID" value="EJZ43285.1"/>
    <property type="molecule type" value="Genomic_DNA"/>
</dbReference>
<dbReference type="Proteomes" id="UP000018720">
    <property type="component" value="Unassembled WGS sequence"/>
</dbReference>
<sequence>MGNLRWISREPSNYRKTGILSQKSLNTPGDFLGMADR</sequence>
<keyword evidence="2" id="KW-1185">Reference proteome</keyword>
<accession>A0ABN0HCQ3</accession>
<gene>
    <name evidence="1" type="ORF">LEP1GSC178_3097</name>
</gene>